<dbReference type="PANTHER" id="PTHR35525">
    <property type="entry name" value="BLL6575 PROTEIN"/>
    <property type="match status" value="1"/>
</dbReference>
<dbReference type="PANTHER" id="PTHR35525:SF3">
    <property type="entry name" value="BLL6575 PROTEIN"/>
    <property type="match status" value="1"/>
</dbReference>
<keyword evidence="3" id="KW-1185">Reference proteome</keyword>
<comment type="caution">
    <text evidence="2">The sequence shown here is derived from an EMBL/GenBank/DDBJ whole genome shotgun (WGS) entry which is preliminary data.</text>
</comment>
<sequence>MRIEPHVFRAADLVAGDLALDLVNSVTARDSAPRDWLADYDALLQWAHQTGHFAANDLARLERLALAHPRKAKAALERLKRLREALCAVMYALVHEAEPAAADLRLIENLHAAAAQAARLARHGDGLALQWQAQTSQLDLIAHVVCARALPLLQQLELPRLRICDGHDCGWVFLDTSKSGRRRWCDMATCGNSAKAQRFLHRQQAPRRRSGTA</sequence>
<dbReference type="OrthoDB" id="9808437at2"/>
<dbReference type="RefSeq" id="WP_133821242.1">
    <property type="nucleotide sequence ID" value="NZ_SNZH01000019.1"/>
</dbReference>
<organism evidence="2 3">
    <name type="scientific">Tahibacter aquaticus</name>
    <dbReference type="NCBI Taxonomy" id="520092"/>
    <lineage>
        <taxon>Bacteria</taxon>
        <taxon>Pseudomonadati</taxon>
        <taxon>Pseudomonadota</taxon>
        <taxon>Gammaproteobacteria</taxon>
        <taxon>Lysobacterales</taxon>
        <taxon>Rhodanobacteraceae</taxon>
        <taxon>Tahibacter</taxon>
    </lineage>
</organism>
<dbReference type="InterPro" id="IPR023286">
    <property type="entry name" value="ABATE_dom_sf"/>
</dbReference>
<dbReference type="Gene3D" id="1.10.3300.10">
    <property type="entry name" value="Jann2411-like domain"/>
    <property type="match status" value="1"/>
</dbReference>
<reference evidence="2 3" key="1">
    <citation type="submission" date="2019-03" db="EMBL/GenBank/DDBJ databases">
        <title>Genomic Encyclopedia of Type Strains, Phase IV (KMG-IV): sequencing the most valuable type-strain genomes for metagenomic binning, comparative biology and taxonomic classification.</title>
        <authorList>
            <person name="Goeker M."/>
        </authorList>
    </citation>
    <scope>NUCLEOTIDE SEQUENCE [LARGE SCALE GENOMIC DNA]</scope>
    <source>
        <strain evidence="2 3">DSM 21667</strain>
    </source>
</reference>
<dbReference type="AlphaFoldDB" id="A0A4V3DLB2"/>
<proteinExistence type="predicted"/>
<dbReference type="Pfam" id="PF11706">
    <property type="entry name" value="zf-CGNR"/>
    <property type="match status" value="1"/>
</dbReference>
<dbReference type="Pfam" id="PF07336">
    <property type="entry name" value="ABATE"/>
    <property type="match status" value="1"/>
</dbReference>
<evidence type="ECO:0000259" key="1">
    <source>
        <dbReference type="Pfam" id="PF11706"/>
    </source>
</evidence>
<dbReference type="EMBL" id="SNZH01000019">
    <property type="protein sequence ID" value="TDR38699.1"/>
    <property type="molecule type" value="Genomic_DNA"/>
</dbReference>
<gene>
    <name evidence="2" type="ORF">DFR29_11927</name>
</gene>
<dbReference type="InterPro" id="IPR010852">
    <property type="entry name" value="ABATE"/>
</dbReference>
<name>A0A4V3DLB2_9GAMM</name>
<dbReference type="SUPFAM" id="SSF160904">
    <property type="entry name" value="Jann2411-like"/>
    <property type="match status" value="1"/>
</dbReference>
<dbReference type="Proteomes" id="UP000295293">
    <property type="component" value="Unassembled WGS sequence"/>
</dbReference>
<accession>A0A4V3DLB2</accession>
<evidence type="ECO:0000313" key="2">
    <source>
        <dbReference type="EMBL" id="TDR38699.1"/>
    </source>
</evidence>
<dbReference type="InterPro" id="IPR021005">
    <property type="entry name" value="Znf_CGNR"/>
</dbReference>
<evidence type="ECO:0000313" key="3">
    <source>
        <dbReference type="Proteomes" id="UP000295293"/>
    </source>
</evidence>
<feature type="domain" description="Zinc finger CGNR" evidence="1">
    <location>
        <begin position="160"/>
        <end position="203"/>
    </location>
</feature>
<protein>
    <submittedName>
        <fullName evidence="2">Putative RNA-binding Zn ribbon-like protein</fullName>
    </submittedName>
</protein>